<dbReference type="GO" id="GO:0005886">
    <property type="term" value="C:plasma membrane"/>
    <property type="evidence" value="ECO:0007669"/>
    <property type="project" value="UniProtKB-SubCell"/>
</dbReference>
<comment type="caution">
    <text evidence="8">The sequence shown here is derived from an EMBL/GenBank/DDBJ whole genome shotgun (WGS) entry which is preliminary data.</text>
</comment>
<keyword evidence="9" id="KW-1185">Reference proteome</keyword>
<reference evidence="8 9" key="1">
    <citation type="submission" date="2020-07" db="EMBL/GenBank/DDBJ databases">
        <title>Sequencing the genomes of 1000 actinobacteria strains.</title>
        <authorList>
            <person name="Klenk H.-P."/>
        </authorList>
    </citation>
    <scope>NUCLEOTIDE SEQUENCE [LARGE SCALE GENOMIC DNA]</scope>
    <source>
        <strain evidence="8 9">DSM 24662</strain>
    </source>
</reference>
<keyword evidence="2 6" id="KW-0813">Transport</keyword>
<dbReference type="PANTHER" id="PTHR30177:SF4">
    <property type="entry name" value="OSMOPROTECTANT IMPORT PERMEASE PROTEIN OSMW"/>
    <property type="match status" value="1"/>
</dbReference>
<comment type="subcellular location">
    <subcellularLocation>
        <location evidence="6">Cell membrane</location>
        <topology evidence="6">Multi-pass membrane protein</topology>
    </subcellularLocation>
    <subcellularLocation>
        <location evidence="1">Membrane</location>
        <topology evidence="1">Multi-pass membrane protein</topology>
    </subcellularLocation>
</comment>
<evidence type="ECO:0000256" key="6">
    <source>
        <dbReference type="RuleBase" id="RU363032"/>
    </source>
</evidence>
<proteinExistence type="inferred from homology"/>
<evidence type="ECO:0000313" key="9">
    <source>
        <dbReference type="Proteomes" id="UP000576969"/>
    </source>
</evidence>
<dbReference type="Pfam" id="PF00528">
    <property type="entry name" value="BPD_transp_1"/>
    <property type="match status" value="1"/>
</dbReference>
<dbReference type="PANTHER" id="PTHR30177">
    <property type="entry name" value="GLYCINE BETAINE/L-PROLINE TRANSPORT SYSTEM PERMEASE PROTEIN PROW"/>
    <property type="match status" value="1"/>
</dbReference>
<dbReference type="Proteomes" id="UP000576969">
    <property type="component" value="Unassembled WGS sequence"/>
</dbReference>
<evidence type="ECO:0000256" key="1">
    <source>
        <dbReference type="ARBA" id="ARBA00004141"/>
    </source>
</evidence>
<dbReference type="CDD" id="cd06261">
    <property type="entry name" value="TM_PBP2"/>
    <property type="match status" value="1"/>
</dbReference>
<feature type="transmembrane region" description="Helical" evidence="6">
    <location>
        <begin position="148"/>
        <end position="167"/>
    </location>
</feature>
<dbReference type="EMBL" id="JACCBV010000001">
    <property type="protein sequence ID" value="NYE19774.1"/>
    <property type="molecule type" value="Genomic_DNA"/>
</dbReference>
<gene>
    <name evidence="8" type="ORF">BJ991_001802</name>
</gene>
<keyword evidence="4 6" id="KW-1133">Transmembrane helix</keyword>
<dbReference type="GO" id="GO:0031460">
    <property type="term" value="P:glycine betaine transport"/>
    <property type="evidence" value="ECO:0007669"/>
    <property type="project" value="TreeGrafter"/>
</dbReference>
<evidence type="ECO:0000256" key="5">
    <source>
        <dbReference type="ARBA" id="ARBA00023136"/>
    </source>
</evidence>
<sequence length="228" mass="24268">MSWVLDNLDLIWSLTLVHLRQSLIPIVLGFVISLPLGWVAWRFRLLRSPVVIVTGLLYTIPSLALLAILPGIIGVPAFSEVNLILALTIYAVALLVRSVVDGFDSVDADVRLAAVAMGFGGPRRFFAVDLPLAGPVLLAGLRVTAASTIALATVGVLVGVTNLGYLFTNGLQRRIVAEVFAGMVAVAVIALVVDLALVALGRALMPWLRTMARRRRGIRIGLEAGATT</sequence>
<evidence type="ECO:0000256" key="4">
    <source>
        <dbReference type="ARBA" id="ARBA00022989"/>
    </source>
</evidence>
<organism evidence="8 9">
    <name type="scientific">Microbacterium immunditiarum</name>
    <dbReference type="NCBI Taxonomy" id="337480"/>
    <lineage>
        <taxon>Bacteria</taxon>
        <taxon>Bacillati</taxon>
        <taxon>Actinomycetota</taxon>
        <taxon>Actinomycetes</taxon>
        <taxon>Micrococcales</taxon>
        <taxon>Microbacteriaceae</taxon>
        <taxon>Microbacterium</taxon>
    </lineage>
</organism>
<dbReference type="RefSeq" id="WP_179489336.1">
    <property type="nucleotide sequence ID" value="NZ_JACCBV010000001.1"/>
</dbReference>
<dbReference type="Gene3D" id="1.10.3720.10">
    <property type="entry name" value="MetI-like"/>
    <property type="match status" value="1"/>
</dbReference>
<dbReference type="AlphaFoldDB" id="A0A7Y9GNG9"/>
<dbReference type="GO" id="GO:0055085">
    <property type="term" value="P:transmembrane transport"/>
    <property type="evidence" value="ECO:0007669"/>
    <property type="project" value="InterPro"/>
</dbReference>
<feature type="transmembrane region" description="Helical" evidence="6">
    <location>
        <begin position="179"/>
        <end position="205"/>
    </location>
</feature>
<comment type="similarity">
    <text evidence="6">Belongs to the binding-protein-dependent transport system permease family.</text>
</comment>
<dbReference type="PROSITE" id="PS50928">
    <property type="entry name" value="ABC_TM1"/>
    <property type="match status" value="1"/>
</dbReference>
<evidence type="ECO:0000256" key="3">
    <source>
        <dbReference type="ARBA" id="ARBA00022692"/>
    </source>
</evidence>
<accession>A0A7Y9GNG9</accession>
<keyword evidence="5 6" id="KW-0472">Membrane</keyword>
<protein>
    <submittedName>
        <fullName evidence="8">Osmoprotectant transport system permease protein</fullName>
    </submittedName>
</protein>
<dbReference type="InterPro" id="IPR051204">
    <property type="entry name" value="ABC_transp_perm/SBD"/>
</dbReference>
<feature type="transmembrane region" description="Helical" evidence="6">
    <location>
        <begin position="81"/>
        <end position="100"/>
    </location>
</feature>
<feature type="domain" description="ABC transmembrane type-1" evidence="7">
    <location>
        <begin position="15"/>
        <end position="201"/>
    </location>
</feature>
<feature type="transmembrane region" description="Helical" evidence="6">
    <location>
        <begin position="50"/>
        <end position="75"/>
    </location>
</feature>
<keyword evidence="3 6" id="KW-0812">Transmembrane</keyword>
<evidence type="ECO:0000313" key="8">
    <source>
        <dbReference type="EMBL" id="NYE19774.1"/>
    </source>
</evidence>
<dbReference type="InterPro" id="IPR000515">
    <property type="entry name" value="MetI-like"/>
</dbReference>
<dbReference type="SUPFAM" id="SSF161098">
    <property type="entry name" value="MetI-like"/>
    <property type="match status" value="1"/>
</dbReference>
<evidence type="ECO:0000259" key="7">
    <source>
        <dbReference type="PROSITE" id="PS50928"/>
    </source>
</evidence>
<name>A0A7Y9GNG9_9MICO</name>
<evidence type="ECO:0000256" key="2">
    <source>
        <dbReference type="ARBA" id="ARBA00022448"/>
    </source>
</evidence>
<feature type="transmembrane region" description="Helical" evidence="6">
    <location>
        <begin position="22"/>
        <end position="43"/>
    </location>
</feature>
<dbReference type="InterPro" id="IPR035906">
    <property type="entry name" value="MetI-like_sf"/>
</dbReference>